<keyword evidence="2" id="KW-1185">Reference proteome</keyword>
<proteinExistence type="predicted"/>
<reference evidence="1" key="1">
    <citation type="journal article" date="2023" name="G3 (Bethesda)">
        <title>A reference genome for the long-term kleptoplast-retaining sea slug Elysia crispata morphotype clarki.</title>
        <authorList>
            <person name="Eastman K.E."/>
            <person name="Pendleton A.L."/>
            <person name="Shaikh M.A."/>
            <person name="Suttiyut T."/>
            <person name="Ogas R."/>
            <person name="Tomko P."/>
            <person name="Gavelis G."/>
            <person name="Widhalm J.R."/>
            <person name="Wisecaver J.H."/>
        </authorList>
    </citation>
    <scope>NUCLEOTIDE SEQUENCE</scope>
    <source>
        <strain evidence="1">ECLA1</strain>
    </source>
</reference>
<evidence type="ECO:0000313" key="1">
    <source>
        <dbReference type="EMBL" id="KAK3745351.1"/>
    </source>
</evidence>
<dbReference type="EMBL" id="JAWDGP010006227">
    <property type="protein sequence ID" value="KAK3745351.1"/>
    <property type="molecule type" value="Genomic_DNA"/>
</dbReference>
<dbReference type="AlphaFoldDB" id="A0AAE1CYM7"/>
<protein>
    <submittedName>
        <fullName evidence="1">Uncharacterized protein</fullName>
    </submittedName>
</protein>
<dbReference type="Proteomes" id="UP001283361">
    <property type="component" value="Unassembled WGS sequence"/>
</dbReference>
<gene>
    <name evidence="1" type="ORF">RRG08_045070</name>
</gene>
<organism evidence="1 2">
    <name type="scientific">Elysia crispata</name>
    <name type="common">lettuce slug</name>
    <dbReference type="NCBI Taxonomy" id="231223"/>
    <lineage>
        <taxon>Eukaryota</taxon>
        <taxon>Metazoa</taxon>
        <taxon>Spiralia</taxon>
        <taxon>Lophotrochozoa</taxon>
        <taxon>Mollusca</taxon>
        <taxon>Gastropoda</taxon>
        <taxon>Heterobranchia</taxon>
        <taxon>Euthyneura</taxon>
        <taxon>Panpulmonata</taxon>
        <taxon>Sacoglossa</taxon>
        <taxon>Placobranchoidea</taxon>
        <taxon>Plakobranchidae</taxon>
        <taxon>Elysia</taxon>
    </lineage>
</organism>
<comment type="caution">
    <text evidence="1">The sequence shown here is derived from an EMBL/GenBank/DDBJ whole genome shotgun (WGS) entry which is preliminary data.</text>
</comment>
<accession>A0AAE1CYM7</accession>
<sequence length="103" mass="10759">MFLLRTLTVKAGSPLAIIASARNTRHKVYPADVRYPAADDTTSEGDAGIPNDADTIQAAGTDIGSIRFSTQSAPFASQIRASSTKDSGGKGPVAICPYDMTLQ</sequence>
<evidence type="ECO:0000313" key="2">
    <source>
        <dbReference type="Proteomes" id="UP001283361"/>
    </source>
</evidence>
<name>A0AAE1CYM7_9GAST</name>